<comment type="caution">
    <text evidence="1">The sequence shown here is derived from an EMBL/GenBank/DDBJ whole genome shotgun (WGS) entry which is preliminary data.</text>
</comment>
<protein>
    <submittedName>
        <fullName evidence="1">Uncharacterized protein</fullName>
    </submittedName>
</protein>
<evidence type="ECO:0000313" key="2">
    <source>
        <dbReference type="Proteomes" id="UP000075476"/>
    </source>
</evidence>
<dbReference type="EMBL" id="LOMO01000037">
    <property type="protein sequence ID" value="KXY45048.1"/>
    <property type="molecule type" value="Genomic_DNA"/>
</dbReference>
<gene>
    <name evidence="1" type="ORF">AT268_26810</name>
</gene>
<accession>A0A9X0MHP8</accession>
<dbReference type="Proteomes" id="UP000075476">
    <property type="component" value="Unassembled WGS sequence"/>
</dbReference>
<evidence type="ECO:0000313" key="1">
    <source>
        <dbReference type="EMBL" id="KXY45048.1"/>
    </source>
</evidence>
<dbReference type="AlphaFoldDB" id="A0A9X0MHP8"/>
<name>A0A9X0MHP8_BACCE</name>
<dbReference type="RefSeq" id="WP_061663139.1">
    <property type="nucleotide sequence ID" value="NZ_LOMO01000037.1"/>
</dbReference>
<sequence>MDTLARLQEMQEVTEKLAATNDLDEAKVHMSRLVVLMSEEFVRTNGIADVMNKQLYEIQNLRSFIEKEGLALKYELHKKREVR</sequence>
<organism evidence="1 2">
    <name type="scientific">Bacillus cereus</name>
    <dbReference type="NCBI Taxonomy" id="1396"/>
    <lineage>
        <taxon>Bacteria</taxon>
        <taxon>Bacillati</taxon>
        <taxon>Bacillota</taxon>
        <taxon>Bacilli</taxon>
        <taxon>Bacillales</taxon>
        <taxon>Bacillaceae</taxon>
        <taxon>Bacillus</taxon>
        <taxon>Bacillus cereus group</taxon>
    </lineage>
</organism>
<proteinExistence type="predicted"/>
<reference evidence="1 2" key="1">
    <citation type="submission" date="2015-12" db="EMBL/GenBank/DDBJ databases">
        <title>Bacillus cereus Group isolate.</title>
        <authorList>
            <person name="Kovac J."/>
        </authorList>
    </citation>
    <scope>NUCLEOTIDE SEQUENCE [LARGE SCALE GENOMIC DNA]</scope>
    <source>
        <strain evidence="1 2">FSL K6-0073</strain>
    </source>
</reference>